<gene>
    <name evidence="1" type="ORF">HC026_12665</name>
</gene>
<evidence type="ECO:0000313" key="1">
    <source>
        <dbReference type="EMBL" id="NLR19729.1"/>
    </source>
</evidence>
<organism evidence="1 2">
    <name type="scientific">Secundilactobacillus angelensis</name>
    <dbReference type="NCBI Taxonomy" id="2722706"/>
    <lineage>
        <taxon>Bacteria</taxon>
        <taxon>Bacillati</taxon>
        <taxon>Bacillota</taxon>
        <taxon>Bacilli</taxon>
        <taxon>Lactobacillales</taxon>
        <taxon>Lactobacillaceae</taxon>
        <taxon>Secundilactobacillus</taxon>
    </lineage>
</organism>
<dbReference type="EMBL" id="JAAXLJ010000127">
    <property type="protein sequence ID" value="NLR19729.1"/>
    <property type="molecule type" value="Genomic_DNA"/>
</dbReference>
<feature type="non-terminal residue" evidence="1">
    <location>
        <position position="1"/>
    </location>
</feature>
<sequence>IKGTDPAETGYSASVDQAVSYTATEYTTTKPGDPTKGDPEGTQAKYLEGTITVTTTYTGGPDKATKTANVAVTRT</sequence>
<dbReference type="Proteomes" id="UP000763447">
    <property type="component" value="Unassembled WGS sequence"/>
</dbReference>
<protein>
    <submittedName>
        <fullName evidence="1">Uncharacterized protein</fullName>
    </submittedName>
</protein>
<keyword evidence="2" id="KW-1185">Reference proteome</keyword>
<name>A0ABX1L1I0_9LACO</name>
<dbReference type="RefSeq" id="WP_168926237.1">
    <property type="nucleotide sequence ID" value="NZ_JAAXLJ010000127.1"/>
</dbReference>
<accession>A0ABX1L1I0</accession>
<evidence type="ECO:0000313" key="2">
    <source>
        <dbReference type="Proteomes" id="UP000763447"/>
    </source>
</evidence>
<comment type="caution">
    <text evidence="1">The sequence shown here is derived from an EMBL/GenBank/DDBJ whole genome shotgun (WGS) entry which is preliminary data.</text>
</comment>
<reference evidence="1 2" key="1">
    <citation type="submission" date="2020-04" db="EMBL/GenBank/DDBJ databases">
        <title>A novel species of genus Lactobacillus that was isolated from fermented food Zha-chili.</title>
        <authorList>
            <person name="Zhang Z."/>
        </authorList>
    </citation>
    <scope>NUCLEOTIDE SEQUENCE [LARGE SCALE GENOMIC DNA]</scope>
    <source>
        <strain evidence="2">HBUAS51383</strain>
    </source>
</reference>
<feature type="non-terminal residue" evidence="1">
    <location>
        <position position="75"/>
    </location>
</feature>
<proteinExistence type="predicted"/>